<dbReference type="InterPro" id="IPR036388">
    <property type="entry name" value="WH-like_DNA-bd_sf"/>
</dbReference>
<dbReference type="Pfam" id="PF00392">
    <property type="entry name" value="GntR"/>
    <property type="match status" value="1"/>
</dbReference>
<comment type="pathway">
    <text evidence="7">Amino-acid degradation; L-histidine degradation into L-glutamate [regulation].</text>
</comment>
<dbReference type="CDD" id="cd07377">
    <property type="entry name" value="WHTH_GntR"/>
    <property type="match status" value="1"/>
</dbReference>
<dbReference type="InterPro" id="IPR028978">
    <property type="entry name" value="Chorismate_lyase_/UTRA_dom_sf"/>
</dbReference>
<keyword evidence="4" id="KW-0238">DNA-binding</keyword>
<evidence type="ECO:0000256" key="1">
    <source>
        <dbReference type="ARBA" id="ARBA00022491"/>
    </source>
</evidence>
<organism evidence="11 12">
    <name type="scientific">Ferrimonas marina</name>
    <dbReference type="NCBI Taxonomy" id="299255"/>
    <lineage>
        <taxon>Bacteria</taxon>
        <taxon>Pseudomonadati</taxon>
        <taxon>Pseudomonadota</taxon>
        <taxon>Gammaproteobacteria</taxon>
        <taxon>Alteromonadales</taxon>
        <taxon>Ferrimonadaceae</taxon>
        <taxon>Ferrimonas</taxon>
    </lineage>
</organism>
<keyword evidence="3" id="KW-0805">Transcription regulation</keyword>
<dbReference type="STRING" id="299255.SAMN02745129_3554"/>
<evidence type="ECO:0000313" key="12">
    <source>
        <dbReference type="Proteomes" id="UP000184268"/>
    </source>
</evidence>
<dbReference type="SMART" id="SM00345">
    <property type="entry name" value="HTH_GNTR"/>
    <property type="match status" value="1"/>
</dbReference>
<evidence type="ECO:0000313" key="11">
    <source>
        <dbReference type="EMBL" id="SHI01292.1"/>
    </source>
</evidence>
<evidence type="ECO:0000256" key="4">
    <source>
        <dbReference type="ARBA" id="ARBA00023125"/>
    </source>
</evidence>
<evidence type="ECO:0000256" key="9">
    <source>
        <dbReference type="NCBIfam" id="TIGR02018"/>
    </source>
</evidence>
<keyword evidence="1" id="KW-0678">Repressor</keyword>
<dbReference type="Proteomes" id="UP000184268">
    <property type="component" value="Unassembled WGS sequence"/>
</dbReference>
<dbReference type="GO" id="GO:0006547">
    <property type="term" value="P:L-histidine metabolic process"/>
    <property type="evidence" value="ECO:0007669"/>
    <property type="project" value="UniProtKB-UniRule"/>
</dbReference>
<evidence type="ECO:0000256" key="7">
    <source>
        <dbReference type="ARBA" id="ARBA00060686"/>
    </source>
</evidence>
<comment type="function">
    <text evidence="6">Repressor which binds to the hutP region in the histidine utilization (hut) operon. It blocks the expression of all the hut genes in the absence of inducer.</text>
</comment>
<dbReference type="FunFam" id="1.10.10.10:FF:000079">
    <property type="entry name" value="GntR family transcriptional regulator"/>
    <property type="match status" value="1"/>
</dbReference>
<gene>
    <name evidence="11" type="ORF">SAMN02745129_3554</name>
</gene>
<dbReference type="InterPro" id="IPR010248">
    <property type="entry name" value="His_ut_repres"/>
</dbReference>
<dbReference type="PROSITE" id="PS50949">
    <property type="entry name" value="HTH_GNTR"/>
    <property type="match status" value="1"/>
</dbReference>
<feature type="domain" description="HTH gntR-type" evidence="10">
    <location>
        <begin position="2"/>
        <end position="70"/>
    </location>
</feature>
<evidence type="ECO:0000259" key="10">
    <source>
        <dbReference type="PROSITE" id="PS50949"/>
    </source>
</evidence>
<dbReference type="OrthoDB" id="9808698at2"/>
<keyword evidence="2" id="KW-0369">Histidine metabolism</keyword>
<dbReference type="PANTHER" id="PTHR44846:SF16">
    <property type="entry name" value="TRANSCRIPTIONAL REGULATOR PHNF-RELATED"/>
    <property type="match status" value="1"/>
</dbReference>
<proteinExistence type="predicted"/>
<evidence type="ECO:0000256" key="8">
    <source>
        <dbReference type="ARBA" id="ARBA00071620"/>
    </source>
</evidence>
<dbReference type="GO" id="GO:0003677">
    <property type="term" value="F:DNA binding"/>
    <property type="evidence" value="ECO:0007669"/>
    <property type="project" value="UniProtKB-UniRule"/>
</dbReference>
<name>A0A1M5XNR4_9GAMM</name>
<dbReference type="FunFam" id="3.40.1410.10:FF:000004">
    <property type="entry name" value="Histidine utilization repressor"/>
    <property type="match status" value="1"/>
</dbReference>
<dbReference type="InterPro" id="IPR050679">
    <property type="entry name" value="Bact_HTH_transcr_reg"/>
</dbReference>
<dbReference type="SUPFAM" id="SSF64288">
    <property type="entry name" value="Chorismate lyase-like"/>
    <property type="match status" value="1"/>
</dbReference>
<evidence type="ECO:0000256" key="2">
    <source>
        <dbReference type="ARBA" id="ARBA00022808"/>
    </source>
</evidence>
<dbReference type="InterPro" id="IPR036390">
    <property type="entry name" value="WH_DNA-bd_sf"/>
</dbReference>
<dbReference type="Gene3D" id="1.10.10.10">
    <property type="entry name" value="Winged helix-like DNA-binding domain superfamily/Winged helix DNA-binding domain"/>
    <property type="match status" value="1"/>
</dbReference>
<dbReference type="GO" id="GO:0045892">
    <property type="term" value="P:negative regulation of DNA-templated transcription"/>
    <property type="evidence" value="ECO:0007669"/>
    <property type="project" value="UniProtKB-UniRule"/>
</dbReference>
<dbReference type="PRINTS" id="PR00035">
    <property type="entry name" value="HTHGNTR"/>
</dbReference>
<keyword evidence="5" id="KW-0804">Transcription</keyword>
<dbReference type="GO" id="GO:0003700">
    <property type="term" value="F:DNA-binding transcription factor activity"/>
    <property type="evidence" value="ECO:0007669"/>
    <property type="project" value="UniProtKB-UniRule"/>
</dbReference>
<dbReference type="RefSeq" id="WP_067659888.1">
    <property type="nucleotide sequence ID" value="NZ_FQXG01000006.1"/>
</dbReference>
<protein>
    <recommendedName>
        <fullName evidence="8 9">Histidine utilization repressor</fullName>
    </recommendedName>
</protein>
<reference evidence="11 12" key="1">
    <citation type="submission" date="2016-11" db="EMBL/GenBank/DDBJ databases">
        <authorList>
            <person name="Jaros S."/>
            <person name="Januszkiewicz K."/>
            <person name="Wedrychowicz H."/>
        </authorList>
    </citation>
    <scope>NUCLEOTIDE SEQUENCE [LARGE SCALE GENOMIC DNA]</scope>
    <source>
        <strain evidence="11 12">DSM 16917</strain>
    </source>
</reference>
<dbReference type="Pfam" id="PF07702">
    <property type="entry name" value="UTRA"/>
    <property type="match status" value="1"/>
</dbReference>
<dbReference type="SMART" id="SM00866">
    <property type="entry name" value="UTRA"/>
    <property type="match status" value="1"/>
</dbReference>
<dbReference type="InterPro" id="IPR011663">
    <property type="entry name" value="UTRA"/>
</dbReference>
<dbReference type="PANTHER" id="PTHR44846">
    <property type="entry name" value="MANNOSYL-D-GLYCERATE TRANSPORT/METABOLISM SYSTEM REPRESSOR MNGR-RELATED"/>
    <property type="match status" value="1"/>
</dbReference>
<dbReference type="EMBL" id="FQXG01000006">
    <property type="protein sequence ID" value="SHI01292.1"/>
    <property type="molecule type" value="Genomic_DNA"/>
</dbReference>
<evidence type="ECO:0000256" key="5">
    <source>
        <dbReference type="ARBA" id="ARBA00023163"/>
    </source>
</evidence>
<dbReference type="Gene3D" id="3.40.1410.10">
    <property type="entry name" value="Chorismate lyase-like"/>
    <property type="match status" value="1"/>
</dbReference>
<sequence length="235" mass="26317">MIAKFESIKRAIREKIAQGEWGEQHRLPSENALAQQYGCSRMTARRALTELVEQGLLTRAQGLGTFVAPFQSQGSMMAIRNIADEIRQRGHRHRAELLLLEPQPAQPEAAIALGLAPGETLYRSCLVHLENESPVQLEDRFVNPALVPDYLAQPFEQQTPHEYLCQVAPLTQAHHLIEAVTPSMEQCRLLALASSEPCLQIQRRTWSAQGVVSYARLLHPGSRFRLGGHLMVESE</sequence>
<dbReference type="SUPFAM" id="SSF46785">
    <property type="entry name" value="Winged helix' DNA-binding domain"/>
    <property type="match status" value="1"/>
</dbReference>
<evidence type="ECO:0000256" key="3">
    <source>
        <dbReference type="ARBA" id="ARBA00023015"/>
    </source>
</evidence>
<keyword evidence="12" id="KW-1185">Reference proteome</keyword>
<dbReference type="NCBIfam" id="TIGR02018">
    <property type="entry name" value="his_ut_repres"/>
    <property type="match status" value="1"/>
</dbReference>
<dbReference type="AlphaFoldDB" id="A0A1M5XNR4"/>
<dbReference type="InterPro" id="IPR000524">
    <property type="entry name" value="Tscrpt_reg_HTH_GntR"/>
</dbReference>
<accession>A0A1M5XNR4</accession>
<evidence type="ECO:0000256" key="6">
    <source>
        <dbReference type="ARBA" id="ARBA00058362"/>
    </source>
</evidence>